<evidence type="ECO:0000259" key="10">
    <source>
        <dbReference type="PROSITE" id="PS50126"/>
    </source>
</evidence>
<feature type="binding site" evidence="8">
    <location>
        <position position="494"/>
    </location>
    <ligand>
        <name>Mg(2+)</name>
        <dbReference type="ChEBI" id="CHEBI:18420"/>
    </ligand>
</feature>
<dbReference type="InterPro" id="IPR036612">
    <property type="entry name" value="KH_dom_type_1_sf"/>
</dbReference>
<dbReference type="GO" id="GO:0005829">
    <property type="term" value="C:cytosol"/>
    <property type="evidence" value="ECO:0007669"/>
    <property type="project" value="TreeGrafter"/>
</dbReference>
<dbReference type="FunFam" id="3.30.230.70:FF:000002">
    <property type="entry name" value="Polyribonucleotide nucleotidyltransferase"/>
    <property type="match status" value="1"/>
</dbReference>
<dbReference type="InterPro" id="IPR015848">
    <property type="entry name" value="PNPase_PH_RNA-bd_bac/org-type"/>
</dbReference>
<dbReference type="InterPro" id="IPR015847">
    <property type="entry name" value="ExoRNase_PH_dom2"/>
</dbReference>
<evidence type="ECO:0000256" key="7">
    <source>
        <dbReference type="ARBA" id="ARBA00022884"/>
    </source>
</evidence>
<dbReference type="Proteomes" id="UP000306147">
    <property type="component" value="Unassembled WGS sequence"/>
</dbReference>
<dbReference type="SUPFAM" id="SSF55666">
    <property type="entry name" value="Ribonuclease PH domain 2-like"/>
    <property type="match status" value="2"/>
</dbReference>
<dbReference type="SMART" id="SM00322">
    <property type="entry name" value="KH"/>
    <property type="match status" value="1"/>
</dbReference>
<evidence type="ECO:0000256" key="3">
    <source>
        <dbReference type="ARBA" id="ARBA00022679"/>
    </source>
</evidence>
<keyword evidence="4 8" id="KW-0548">Nucleotidyltransferase</keyword>
<gene>
    <name evidence="8 11" type="primary">pnp</name>
    <name evidence="11" type="ORF">E5A73_11045</name>
</gene>
<dbReference type="CDD" id="cd11364">
    <property type="entry name" value="RNase_PH_PNPase_2"/>
    <property type="match status" value="1"/>
</dbReference>
<comment type="similarity">
    <text evidence="1 8">Belongs to the polyribonucleotide nucleotidyltransferase family.</text>
</comment>
<evidence type="ECO:0000313" key="11">
    <source>
        <dbReference type="EMBL" id="TGX53377.1"/>
    </source>
</evidence>
<dbReference type="FunFam" id="3.30.1370.10:FF:000001">
    <property type="entry name" value="Polyribonucleotide nucleotidyltransferase"/>
    <property type="match status" value="1"/>
</dbReference>
<dbReference type="HAMAP" id="MF_01595">
    <property type="entry name" value="PNPase"/>
    <property type="match status" value="1"/>
</dbReference>
<dbReference type="InterPro" id="IPR027408">
    <property type="entry name" value="PNPase/RNase_PH_dom_sf"/>
</dbReference>
<comment type="caution">
    <text evidence="11">The sequence shown here is derived from an EMBL/GenBank/DDBJ whole genome shotgun (WGS) entry which is preliminary data.</text>
</comment>
<dbReference type="SUPFAM" id="SSF50249">
    <property type="entry name" value="Nucleic acid-binding proteins"/>
    <property type="match status" value="1"/>
</dbReference>
<dbReference type="InterPro" id="IPR036456">
    <property type="entry name" value="PNPase_PH_RNA-bd_sf"/>
</dbReference>
<dbReference type="SUPFAM" id="SSF46915">
    <property type="entry name" value="Polynucleotide phosphorylase/guanosine pentaphosphate synthase (PNPase/GPSI), domain 3"/>
    <property type="match status" value="1"/>
</dbReference>
<dbReference type="OrthoDB" id="9804305at2"/>
<keyword evidence="12" id="KW-1185">Reference proteome</keyword>
<dbReference type="GO" id="GO:0003723">
    <property type="term" value="F:RNA binding"/>
    <property type="evidence" value="ECO:0007669"/>
    <property type="project" value="UniProtKB-UniRule"/>
</dbReference>
<comment type="function">
    <text evidence="8">Involved in mRNA degradation. Catalyzes the phosphorolysis of single-stranded polyribonucleotides processively in the 3'- to 5'-direction.</text>
</comment>
<dbReference type="SMART" id="SM00316">
    <property type="entry name" value="S1"/>
    <property type="match status" value="1"/>
</dbReference>
<feature type="region of interest" description="Disordered" evidence="9">
    <location>
        <begin position="697"/>
        <end position="797"/>
    </location>
</feature>
<dbReference type="CDD" id="cd11363">
    <property type="entry name" value="RNase_PH_PNPase_1"/>
    <property type="match status" value="1"/>
</dbReference>
<dbReference type="PANTHER" id="PTHR11252:SF0">
    <property type="entry name" value="POLYRIBONUCLEOTIDE NUCLEOTIDYLTRANSFERASE 1, MITOCHONDRIAL"/>
    <property type="match status" value="1"/>
</dbReference>
<evidence type="ECO:0000313" key="12">
    <source>
        <dbReference type="Proteomes" id="UP000306147"/>
    </source>
</evidence>
<comment type="subcellular location">
    <subcellularLocation>
        <location evidence="8">Cytoplasm</location>
    </subcellularLocation>
</comment>
<dbReference type="Gene3D" id="3.30.1370.10">
    <property type="entry name" value="K Homology domain, type 1"/>
    <property type="match status" value="1"/>
</dbReference>
<dbReference type="PIRSF" id="PIRSF005499">
    <property type="entry name" value="PNPase"/>
    <property type="match status" value="1"/>
</dbReference>
<dbReference type="GO" id="GO:0004654">
    <property type="term" value="F:polyribonucleotide nucleotidyltransferase activity"/>
    <property type="evidence" value="ECO:0007669"/>
    <property type="project" value="UniProtKB-UniRule"/>
</dbReference>
<evidence type="ECO:0000256" key="4">
    <source>
        <dbReference type="ARBA" id="ARBA00022695"/>
    </source>
</evidence>
<dbReference type="EC" id="2.7.7.8" evidence="8"/>
<dbReference type="InterPro" id="IPR012162">
    <property type="entry name" value="PNPase"/>
</dbReference>
<dbReference type="InterPro" id="IPR020568">
    <property type="entry name" value="Ribosomal_Su5_D2-typ_SF"/>
</dbReference>
<dbReference type="InterPro" id="IPR012340">
    <property type="entry name" value="NA-bd_OB-fold"/>
</dbReference>
<feature type="compositionally biased region" description="Basic and acidic residues" evidence="9">
    <location>
        <begin position="703"/>
        <end position="734"/>
    </location>
</feature>
<dbReference type="Pfam" id="PF01138">
    <property type="entry name" value="RNase_PH"/>
    <property type="match status" value="2"/>
</dbReference>
<dbReference type="NCBIfam" id="NF008805">
    <property type="entry name" value="PRK11824.1"/>
    <property type="match status" value="1"/>
</dbReference>
<evidence type="ECO:0000256" key="5">
    <source>
        <dbReference type="ARBA" id="ARBA00022723"/>
    </source>
</evidence>
<comment type="catalytic activity">
    <reaction evidence="8">
        <text>RNA(n+1) + phosphate = RNA(n) + a ribonucleoside 5'-diphosphate</text>
        <dbReference type="Rhea" id="RHEA:22096"/>
        <dbReference type="Rhea" id="RHEA-COMP:14527"/>
        <dbReference type="Rhea" id="RHEA-COMP:17342"/>
        <dbReference type="ChEBI" id="CHEBI:43474"/>
        <dbReference type="ChEBI" id="CHEBI:57930"/>
        <dbReference type="ChEBI" id="CHEBI:140395"/>
        <dbReference type="EC" id="2.7.7.8"/>
    </reaction>
</comment>
<dbReference type="CDD" id="cd04472">
    <property type="entry name" value="S1_PNPase"/>
    <property type="match status" value="1"/>
</dbReference>
<evidence type="ECO:0000256" key="8">
    <source>
        <dbReference type="HAMAP-Rule" id="MF_01595"/>
    </source>
</evidence>
<keyword evidence="7 8" id="KW-0694">RNA-binding</keyword>
<feature type="compositionally biased region" description="Gly residues" evidence="9">
    <location>
        <begin position="735"/>
        <end position="745"/>
    </location>
</feature>
<dbReference type="PROSITE" id="PS50084">
    <property type="entry name" value="KH_TYPE_1"/>
    <property type="match status" value="1"/>
</dbReference>
<dbReference type="EMBL" id="SRXT01000004">
    <property type="protein sequence ID" value="TGX53377.1"/>
    <property type="molecule type" value="Genomic_DNA"/>
</dbReference>
<dbReference type="PROSITE" id="PS50126">
    <property type="entry name" value="S1"/>
    <property type="match status" value="1"/>
</dbReference>
<proteinExistence type="inferred from homology"/>
<feature type="binding site" evidence="8">
    <location>
        <position position="488"/>
    </location>
    <ligand>
        <name>Mg(2+)</name>
        <dbReference type="ChEBI" id="CHEBI:18420"/>
    </ligand>
</feature>
<feature type="compositionally biased region" description="Basic and acidic residues" evidence="9">
    <location>
        <begin position="746"/>
        <end position="783"/>
    </location>
</feature>
<evidence type="ECO:0000256" key="9">
    <source>
        <dbReference type="SAM" id="MobiDB-lite"/>
    </source>
</evidence>
<dbReference type="SUPFAM" id="SSF54211">
    <property type="entry name" value="Ribosomal protein S5 domain 2-like"/>
    <property type="match status" value="2"/>
</dbReference>
<dbReference type="InterPro" id="IPR003029">
    <property type="entry name" value="S1_domain"/>
</dbReference>
<dbReference type="FunFam" id="2.40.50.140:FF:000107">
    <property type="entry name" value="Polyribonucleotide nucleotidyltransferase"/>
    <property type="match status" value="1"/>
</dbReference>
<organism evidence="11 12">
    <name type="scientific">Sphingomonas gei</name>
    <dbReference type="NCBI Taxonomy" id="1395960"/>
    <lineage>
        <taxon>Bacteria</taxon>
        <taxon>Pseudomonadati</taxon>
        <taxon>Pseudomonadota</taxon>
        <taxon>Alphaproteobacteria</taxon>
        <taxon>Sphingomonadales</taxon>
        <taxon>Sphingomonadaceae</taxon>
        <taxon>Sphingomonas</taxon>
    </lineage>
</organism>
<dbReference type="FunFam" id="3.30.230.70:FF:000001">
    <property type="entry name" value="Polyribonucleotide nucleotidyltransferase"/>
    <property type="match status" value="1"/>
</dbReference>
<dbReference type="GO" id="GO:0000175">
    <property type="term" value="F:3'-5'-RNA exonuclease activity"/>
    <property type="evidence" value="ECO:0007669"/>
    <property type="project" value="TreeGrafter"/>
</dbReference>
<dbReference type="InterPro" id="IPR001247">
    <property type="entry name" value="ExoRNase_PH_dom1"/>
</dbReference>
<dbReference type="InterPro" id="IPR036345">
    <property type="entry name" value="ExoRNase_PH_dom2_sf"/>
</dbReference>
<dbReference type="SUPFAM" id="SSF54791">
    <property type="entry name" value="Eukaryotic type KH-domain (KH-domain type I)"/>
    <property type="match status" value="1"/>
</dbReference>
<dbReference type="RefSeq" id="WP_135963885.1">
    <property type="nucleotide sequence ID" value="NZ_SRXT01000004.1"/>
</dbReference>
<dbReference type="GO" id="GO:0006402">
    <property type="term" value="P:mRNA catabolic process"/>
    <property type="evidence" value="ECO:0007669"/>
    <property type="project" value="UniProtKB-UniRule"/>
</dbReference>
<dbReference type="GO" id="GO:0000287">
    <property type="term" value="F:magnesium ion binding"/>
    <property type="evidence" value="ECO:0007669"/>
    <property type="project" value="UniProtKB-UniRule"/>
</dbReference>
<feature type="domain" description="S1 motif" evidence="10">
    <location>
        <begin position="624"/>
        <end position="692"/>
    </location>
</feature>
<dbReference type="PANTHER" id="PTHR11252">
    <property type="entry name" value="POLYRIBONUCLEOTIDE NUCLEOTIDYLTRANSFERASE"/>
    <property type="match status" value="1"/>
</dbReference>
<sequence>MFDKKTVSIEWGGKTLTLETGKVARQADGAVIATLGETVVLCAVTAAKHVKEGQDFFPLTVHYQEKFSAAGRIPGGFFKRERGATEKETLISRLIDRPLRPLFPEGFYNEINCIAQVLSYDGENEPDILAMVAASAAMTLSGVPFMGPIGAARVGYDGSDYILNPTDEQVASGLLDLVVAATQDAVMMVESEAKELSEEVMLGAVMFAHRESQKVIGAIIKLAEQAAKEPWELKVQDDKVEVKAKLKKLIGKDLEAAYKLTDKQARQSAINEARTKARDGLTDLKDSDPQAYLASLKLVKKLEADIVRTAILKEGRRIDGRDTKTVRPIEAEVHFLPRSHGSALFTRGETQTIATCTLGTRDSEQMIDGLGGLSYQHFMLHYNFPPYSVGEVGRFGAPGRREVGHGKLAWRALHGVLPSKEEFPYTIRLTSDITESNGSSSMASVCGGSLALMDAGVPITRPVSGIAMGLILEGKEFAVLSDILGDEDHLGDMDFKVAGTSEGITTMQMDIKIAGITEEIMKVALDQAKEGRIHILAEMAKALDHTREELSAHAPRIETFTIDKSKIREVIGTGGKVIREIVATTGAKVDIDDEGVIKVSSSDPAQIEAAIKWIKGLVEEAEVGKVYDGKVVNLVDFGAFVNFMGGKDGLVHVSEIRNERVEKVSDVLSEGQEVKVKVLEIDPRGKVRLSMRVVDQETGAELEDTRPAREPREGGDRGPRSGGGDRGDRGDRQRGGGGGRGPGGDRGPRREGGGDRGPRGEGRGDRGPRPAREGGDNADKGGEDIGLPAFLTGGNDD</sequence>
<dbReference type="Pfam" id="PF00575">
    <property type="entry name" value="S1"/>
    <property type="match status" value="1"/>
</dbReference>
<dbReference type="AlphaFoldDB" id="A0A4S1XCL6"/>
<name>A0A4S1XCL6_9SPHN</name>
<dbReference type="Pfam" id="PF00013">
    <property type="entry name" value="KH_1"/>
    <property type="match status" value="1"/>
</dbReference>
<evidence type="ECO:0000256" key="1">
    <source>
        <dbReference type="ARBA" id="ARBA00007404"/>
    </source>
</evidence>
<protein>
    <recommendedName>
        <fullName evidence="8">Polyribonucleotide nucleotidyltransferase</fullName>
        <ecNumber evidence="8">2.7.7.8</ecNumber>
    </recommendedName>
    <alternativeName>
        <fullName evidence="8">Polynucleotide phosphorylase</fullName>
        <shortName evidence="8">PNPase</shortName>
    </alternativeName>
</protein>
<dbReference type="NCBIfam" id="TIGR03591">
    <property type="entry name" value="polynuc_phos"/>
    <property type="match status" value="1"/>
</dbReference>
<keyword evidence="3 8" id="KW-0808">Transferase</keyword>
<comment type="cofactor">
    <cofactor evidence="8">
        <name>Mg(2+)</name>
        <dbReference type="ChEBI" id="CHEBI:18420"/>
    </cofactor>
</comment>
<dbReference type="Pfam" id="PF03726">
    <property type="entry name" value="PNPase"/>
    <property type="match status" value="1"/>
</dbReference>
<evidence type="ECO:0000256" key="6">
    <source>
        <dbReference type="ARBA" id="ARBA00022842"/>
    </source>
</evidence>
<keyword evidence="5 8" id="KW-0479">Metal-binding</keyword>
<accession>A0A4S1XCL6</accession>
<dbReference type="CDD" id="cd02393">
    <property type="entry name" value="KH-I_PNPase"/>
    <property type="match status" value="1"/>
</dbReference>
<reference evidence="11 12" key="1">
    <citation type="submission" date="2019-04" db="EMBL/GenBank/DDBJ databases">
        <title>Sphingomonas psychrotolerans sp. nov., isolated from soil in the Tianshan Mountains, Xinjiang, China.</title>
        <authorList>
            <person name="Luo Y."/>
            <person name="Sheng H."/>
        </authorList>
    </citation>
    <scope>NUCLEOTIDE SEQUENCE [LARGE SCALE GENOMIC DNA]</scope>
    <source>
        <strain evidence="11 12">ZFGT-11</strain>
    </source>
</reference>
<dbReference type="Gene3D" id="2.40.50.140">
    <property type="entry name" value="Nucleic acid-binding proteins"/>
    <property type="match status" value="1"/>
</dbReference>
<evidence type="ECO:0000256" key="2">
    <source>
        <dbReference type="ARBA" id="ARBA00022490"/>
    </source>
</evidence>
<keyword evidence="6 8" id="KW-0460">Magnesium</keyword>
<dbReference type="InterPro" id="IPR004087">
    <property type="entry name" value="KH_dom"/>
</dbReference>
<dbReference type="InterPro" id="IPR004088">
    <property type="entry name" value="KH_dom_type_1"/>
</dbReference>
<dbReference type="GO" id="GO:0006396">
    <property type="term" value="P:RNA processing"/>
    <property type="evidence" value="ECO:0007669"/>
    <property type="project" value="InterPro"/>
</dbReference>
<dbReference type="Gene3D" id="3.30.230.70">
    <property type="entry name" value="GHMP Kinase, N-terminal domain"/>
    <property type="match status" value="2"/>
</dbReference>
<keyword evidence="2 8" id="KW-0963">Cytoplasm</keyword>
<dbReference type="Pfam" id="PF03725">
    <property type="entry name" value="RNase_PH_C"/>
    <property type="match status" value="2"/>
</dbReference>